<dbReference type="GO" id="GO:0016758">
    <property type="term" value="F:hexosyltransferase activity"/>
    <property type="evidence" value="ECO:0007669"/>
    <property type="project" value="UniProtKB-ARBA"/>
</dbReference>
<evidence type="ECO:0000313" key="3">
    <source>
        <dbReference type="EMBL" id="GIE96200.1"/>
    </source>
</evidence>
<keyword evidence="3" id="KW-0808">Transferase</keyword>
<name>A0A919MXV5_9ACTN</name>
<dbReference type="PANTHER" id="PTHR48050">
    <property type="entry name" value="STEROL 3-BETA-GLUCOSYLTRANSFERASE"/>
    <property type="match status" value="1"/>
</dbReference>
<organism evidence="3 4">
    <name type="scientific">Paractinoplanes rishiriensis</name>
    <dbReference type="NCBI Taxonomy" id="1050105"/>
    <lineage>
        <taxon>Bacteria</taxon>
        <taxon>Bacillati</taxon>
        <taxon>Actinomycetota</taxon>
        <taxon>Actinomycetes</taxon>
        <taxon>Micromonosporales</taxon>
        <taxon>Micromonosporaceae</taxon>
        <taxon>Paractinoplanes</taxon>
    </lineage>
</organism>
<dbReference type="RefSeq" id="WP_203782470.1">
    <property type="nucleotide sequence ID" value="NZ_BOMV01000040.1"/>
</dbReference>
<protein>
    <submittedName>
        <fullName evidence="3">Glycosyl transferase</fullName>
    </submittedName>
</protein>
<dbReference type="SUPFAM" id="SSF53756">
    <property type="entry name" value="UDP-Glycosyltransferase/glycogen phosphorylase"/>
    <property type="match status" value="1"/>
</dbReference>
<dbReference type="CDD" id="cd03784">
    <property type="entry name" value="GT1_Gtf-like"/>
    <property type="match status" value="1"/>
</dbReference>
<feature type="region of interest" description="Disordered" evidence="1">
    <location>
        <begin position="238"/>
        <end position="265"/>
    </location>
</feature>
<accession>A0A919MXV5</accession>
<feature type="domain" description="Erythromycin biosynthesis protein CIII-like C-terminal" evidence="2">
    <location>
        <begin position="299"/>
        <end position="428"/>
    </location>
</feature>
<dbReference type="GO" id="GO:0017000">
    <property type="term" value="P:antibiotic biosynthetic process"/>
    <property type="evidence" value="ECO:0007669"/>
    <property type="project" value="UniProtKB-ARBA"/>
</dbReference>
<dbReference type="InterPro" id="IPR010610">
    <property type="entry name" value="EryCIII-like_C"/>
</dbReference>
<feature type="compositionally biased region" description="Low complexity" evidence="1">
    <location>
        <begin position="248"/>
        <end position="264"/>
    </location>
</feature>
<dbReference type="PANTHER" id="PTHR48050:SF13">
    <property type="entry name" value="STEROL 3-BETA-GLUCOSYLTRANSFERASE UGT80A2"/>
    <property type="match status" value="1"/>
</dbReference>
<gene>
    <name evidence="3" type="ORF">Ari01nite_36650</name>
</gene>
<dbReference type="Pfam" id="PF06722">
    <property type="entry name" value="EryCIII-like_C"/>
    <property type="match status" value="1"/>
</dbReference>
<dbReference type="InterPro" id="IPR050426">
    <property type="entry name" value="Glycosyltransferase_28"/>
</dbReference>
<dbReference type="GO" id="GO:0008194">
    <property type="term" value="F:UDP-glycosyltransferase activity"/>
    <property type="evidence" value="ECO:0007669"/>
    <property type="project" value="InterPro"/>
</dbReference>
<evidence type="ECO:0000259" key="2">
    <source>
        <dbReference type="Pfam" id="PF06722"/>
    </source>
</evidence>
<dbReference type="Gene3D" id="3.40.50.2000">
    <property type="entry name" value="Glycogen Phosphorylase B"/>
    <property type="match status" value="2"/>
</dbReference>
<dbReference type="InterPro" id="IPR002213">
    <property type="entry name" value="UDP_glucos_trans"/>
</dbReference>
<comment type="caution">
    <text evidence="3">The sequence shown here is derived from an EMBL/GenBank/DDBJ whole genome shotgun (WGS) entry which is preliminary data.</text>
</comment>
<proteinExistence type="predicted"/>
<reference evidence="3" key="1">
    <citation type="submission" date="2021-01" db="EMBL/GenBank/DDBJ databases">
        <title>Whole genome shotgun sequence of Actinoplanes rishiriensis NBRC 108556.</title>
        <authorList>
            <person name="Komaki H."/>
            <person name="Tamura T."/>
        </authorList>
    </citation>
    <scope>NUCLEOTIDE SEQUENCE</scope>
    <source>
        <strain evidence="3">NBRC 108556</strain>
    </source>
</reference>
<dbReference type="EMBL" id="BOMV01000040">
    <property type="protein sequence ID" value="GIE96200.1"/>
    <property type="molecule type" value="Genomic_DNA"/>
</dbReference>
<dbReference type="Proteomes" id="UP000636960">
    <property type="component" value="Unassembled WGS sequence"/>
</dbReference>
<dbReference type="AlphaFoldDB" id="A0A919MXV5"/>
<dbReference type="FunFam" id="3.40.50.2000:FF:000072">
    <property type="entry name" value="Glycosyl transferase"/>
    <property type="match status" value="1"/>
</dbReference>
<evidence type="ECO:0000313" key="4">
    <source>
        <dbReference type="Proteomes" id="UP000636960"/>
    </source>
</evidence>
<keyword evidence="4" id="KW-1185">Reference proteome</keyword>
<evidence type="ECO:0000256" key="1">
    <source>
        <dbReference type="SAM" id="MobiDB-lite"/>
    </source>
</evidence>
<sequence length="444" mass="45713">MARILVASMPFAGHVGPLGALAAELVRRGHEVVAYTGAKYRGRFLGAGATWLPWIKATDFDDADLAATFPEIGDGKGLRGGRANGEHILFGTAAGQIADIMAAAPYDLLVTDQVAFGGAIAGQALGVPWATVAVTPLSMTSRHLPPFGLRLTPATGPAGRARDAVLRGVTSVAYRRVVDTRLNALRSQVGLGPVEPGRLFDGIYSTDLVLAQGVPGLEYPRPDLPDYVHFVGRLAAAPARPAREPDPADATGPAGSGPSAVGGTSELPDWWPELAAATTVVHVTQGTLDTDPADLIRPTLDGLADRDVLVVCTTGGGDPAVLGPLPPNARAAAYLPHDLLLPFVDVMVSNGGWGGVLASIQAGVPLVVAGASLDKPEVARRVAWSGAGINLRTGQPQPDCVAQAVERIRAEPAFRVRATELGAAMTAAGGVTRAGELVESLLAK</sequence>